<dbReference type="AlphaFoldDB" id="A0AAE4CPG8"/>
<dbReference type="InterPro" id="IPR027417">
    <property type="entry name" value="P-loop_NTPase"/>
</dbReference>
<dbReference type="Gene3D" id="3.40.50.300">
    <property type="entry name" value="P-loop containing nucleotide triphosphate hydrolases"/>
    <property type="match status" value="1"/>
</dbReference>
<keyword evidence="1" id="KW-0547">Nucleotide-binding</keyword>
<dbReference type="PANTHER" id="PTHR16305:SF35">
    <property type="entry name" value="TRANSCRIPTIONAL ACTIVATOR DOMAIN"/>
    <property type="match status" value="1"/>
</dbReference>
<feature type="repeat" description="TPR" evidence="3">
    <location>
        <begin position="364"/>
        <end position="397"/>
    </location>
</feature>
<evidence type="ECO:0000313" key="5">
    <source>
        <dbReference type="EMBL" id="MDR7319915.1"/>
    </source>
</evidence>
<dbReference type="GO" id="GO:0005737">
    <property type="term" value="C:cytoplasm"/>
    <property type="evidence" value="ECO:0007669"/>
    <property type="project" value="TreeGrafter"/>
</dbReference>
<protein>
    <submittedName>
        <fullName evidence="5">Tetratricopeptide (TPR) repeat protein</fullName>
    </submittedName>
</protein>
<sequence>MSQRLDFVGRAAESETLRRAWRAARDGGARLAAVHGPAGIGKTALVRGALTTVDGAPRVVRVSADRAGFVQPWAVLGAILREFEAGPPAETADPYLVAMTVAGLLDRTGGLILFVDDAHRIDAPSLTALRHAAGRVARHPLLVVLAYQAGTDPTWRLAGPDADPDRPQTWVDEADPGRVDEITLGGLTVEELMHLAHARGKPLPTAAAVRLHELTGGHPVHAAHLIDRYDPATLTAAIGPLDAPPDVARAVAAGLAELPPEVRDVIMTAAVLGRRFRAADVRELHGADVRVALAAGIEAGLLDEEPGSAGRRLRFVTTLVRDAAYARLAPDRRGELHRAAARLDDRDTVWHRVAASDGPDENLAEAVTRVAGIALREGRPQRAAQYLTQALELTPRDSPHRAARLLEAVELLLVSGEIATAVRYLDALDALPPSPWRAYVRSYLLMISGDLAAVRTGFQAALAEMDDVRAGRRPGSAAPADLEARVCGQIAVLGIVELHHDETVSYADRALALHPRDPSVLTFAWFARSVGLAMTGRGAAALAALASSTALVRASGLDALVARGMIHLWTDDLDAARRDLTDAVQRATRGESLRIGQALAYLAETEFRRGDLDAAVHLARWAADDAEANGRFWDFALVRAVRAYPHAARGDWDVAEELVRASGNTAVTRIGRAYFAGGLAALAQARDDPDALLTAADELAAVLDVGEPGTHLYGPLRADALSRLGRLDEATADLAAFRARYDHLGRVSARTAADRVAAQIALAAGDPARARDLIFDALRGAEGVGLPIEAGRVRLVAARVLTALGRRRAAERFLDRALRAFRAAGAGAYTAQAAALADALGLPVGRPAGHGLGVPERQAIRLHLDGATHAAIGAAMHYRPKSIENMMRAIRHVKLEIQPVEDEDAVLAEAITEGVPATDRGDAPGRRPR</sequence>
<reference evidence="5 6" key="1">
    <citation type="submission" date="2023-07" db="EMBL/GenBank/DDBJ databases">
        <title>Sequencing the genomes of 1000 actinobacteria strains.</title>
        <authorList>
            <person name="Klenk H.-P."/>
        </authorList>
    </citation>
    <scope>NUCLEOTIDE SEQUENCE [LARGE SCALE GENOMIC DNA]</scope>
    <source>
        <strain evidence="5 6">DSM 44711</strain>
    </source>
</reference>
<dbReference type="SUPFAM" id="SSF48452">
    <property type="entry name" value="TPR-like"/>
    <property type="match status" value="2"/>
</dbReference>
<name>A0AAE4CPG8_9ACTN</name>
<feature type="domain" description="Orc1-like AAA ATPase" evidence="4">
    <location>
        <begin position="7"/>
        <end position="144"/>
    </location>
</feature>
<dbReference type="PANTHER" id="PTHR16305">
    <property type="entry name" value="TESTICULAR SOLUBLE ADENYLYL CYCLASE"/>
    <property type="match status" value="1"/>
</dbReference>
<dbReference type="RefSeq" id="WP_310407894.1">
    <property type="nucleotide sequence ID" value="NZ_JAVDYC010000001.1"/>
</dbReference>
<evidence type="ECO:0000313" key="6">
    <source>
        <dbReference type="Proteomes" id="UP001183629"/>
    </source>
</evidence>
<gene>
    <name evidence="5" type="ORF">J2S44_000165</name>
</gene>
<evidence type="ECO:0000259" key="4">
    <source>
        <dbReference type="Pfam" id="PF13191"/>
    </source>
</evidence>
<keyword evidence="3" id="KW-0802">TPR repeat</keyword>
<evidence type="ECO:0000256" key="1">
    <source>
        <dbReference type="ARBA" id="ARBA00022741"/>
    </source>
</evidence>
<dbReference type="Proteomes" id="UP001183629">
    <property type="component" value="Unassembled WGS sequence"/>
</dbReference>
<accession>A0AAE4CPG8</accession>
<organism evidence="5 6">
    <name type="scientific">Catenuloplanes niger</name>
    <dbReference type="NCBI Taxonomy" id="587534"/>
    <lineage>
        <taxon>Bacteria</taxon>
        <taxon>Bacillati</taxon>
        <taxon>Actinomycetota</taxon>
        <taxon>Actinomycetes</taxon>
        <taxon>Micromonosporales</taxon>
        <taxon>Micromonosporaceae</taxon>
        <taxon>Catenuloplanes</taxon>
    </lineage>
</organism>
<dbReference type="GO" id="GO:0004016">
    <property type="term" value="F:adenylate cyclase activity"/>
    <property type="evidence" value="ECO:0007669"/>
    <property type="project" value="TreeGrafter"/>
</dbReference>
<dbReference type="InterPro" id="IPR011990">
    <property type="entry name" value="TPR-like_helical_dom_sf"/>
</dbReference>
<dbReference type="InterPro" id="IPR041664">
    <property type="entry name" value="AAA_16"/>
</dbReference>
<dbReference type="Gene3D" id="1.25.40.10">
    <property type="entry name" value="Tetratricopeptide repeat domain"/>
    <property type="match status" value="2"/>
</dbReference>
<dbReference type="EMBL" id="JAVDYC010000001">
    <property type="protein sequence ID" value="MDR7319915.1"/>
    <property type="molecule type" value="Genomic_DNA"/>
</dbReference>
<evidence type="ECO:0000256" key="3">
    <source>
        <dbReference type="PROSITE-ProRule" id="PRU00339"/>
    </source>
</evidence>
<keyword evidence="6" id="KW-1185">Reference proteome</keyword>
<keyword evidence="2" id="KW-0067">ATP-binding</keyword>
<dbReference type="Pfam" id="PF13191">
    <property type="entry name" value="AAA_16"/>
    <property type="match status" value="1"/>
</dbReference>
<evidence type="ECO:0000256" key="2">
    <source>
        <dbReference type="ARBA" id="ARBA00022840"/>
    </source>
</evidence>
<proteinExistence type="predicted"/>
<comment type="caution">
    <text evidence="5">The sequence shown here is derived from an EMBL/GenBank/DDBJ whole genome shotgun (WGS) entry which is preliminary data.</text>
</comment>
<dbReference type="InterPro" id="IPR019734">
    <property type="entry name" value="TPR_rpt"/>
</dbReference>
<dbReference type="GO" id="GO:0005524">
    <property type="term" value="F:ATP binding"/>
    <property type="evidence" value="ECO:0007669"/>
    <property type="project" value="UniProtKB-KW"/>
</dbReference>
<dbReference type="SUPFAM" id="SSF52540">
    <property type="entry name" value="P-loop containing nucleoside triphosphate hydrolases"/>
    <property type="match status" value="1"/>
</dbReference>
<dbReference type="PROSITE" id="PS50005">
    <property type="entry name" value="TPR"/>
    <property type="match status" value="1"/>
</dbReference>